<protein>
    <submittedName>
        <fullName evidence="6">ATP-binding protein</fullName>
    </submittedName>
</protein>
<evidence type="ECO:0000259" key="5">
    <source>
        <dbReference type="Pfam" id="PF02518"/>
    </source>
</evidence>
<reference evidence="6 7" key="1">
    <citation type="journal article" date="2021" name="Microbiol. Resour. Announc.">
        <title>Complete Genome Sequences of Two Rhodococcus sp. Strains with Large and Linear Chromosomes, Isolated from Apple Rhizosphere.</title>
        <authorList>
            <person name="Benning S."/>
            <person name="Brugnone N."/>
            <person name="Siani R."/>
            <person name="Kublik S."/>
            <person name="Schloter M."/>
            <person name="Rad V."/>
        </authorList>
    </citation>
    <scope>NUCLEOTIDE SEQUENCE [LARGE SCALE GENOMIC DNA]</scope>
    <source>
        <strain evidence="6 7">R79</strain>
    </source>
</reference>
<feature type="transmembrane region" description="Helical" evidence="4">
    <location>
        <begin position="81"/>
        <end position="99"/>
    </location>
</feature>
<geneLocation type="plasmid" evidence="6 7">
    <name>unnamed2</name>
</geneLocation>
<keyword evidence="6" id="KW-0614">Plasmid</keyword>
<evidence type="ECO:0000313" key="6">
    <source>
        <dbReference type="EMBL" id="QSE87957.1"/>
    </source>
</evidence>
<evidence type="ECO:0000256" key="4">
    <source>
        <dbReference type="SAM" id="Phobius"/>
    </source>
</evidence>
<keyword evidence="2" id="KW-0418">Kinase</keyword>
<dbReference type="Pfam" id="PF02518">
    <property type="entry name" value="HATPase_c"/>
    <property type="match status" value="1"/>
</dbReference>
<dbReference type="InterPro" id="IPR003594">
    <property type="entry name" value="HATPase_dom"/>
</dbReference>
<keyword evidence="6" id="KW-0067">ATP-binding</keyword>
<dbReference type="InterPro" id="IPR036890">
    <property type="entry name" value="HATPase_C_sf"/>
</dbReference>
<keyword evidence="4" id="KW-1133">Transmembrane helix</keyword>
<dbReference type="InterPro" id="IPR050482">
    <property type="entry name" value="Sensor_HK_TwoCompSys"/>
</dbReference>
<keyword evidence="6" id="KW-0547">Nucleotide-binding</keyword>
<name>A0A974ZS22_9NOCA</name>
<feature type="domain" description="Histidine kinase/HSP90-like ATPase" evidence="5">
    <location>
        <begin position="308"/>
        <end position="391"/>
    </location>
</feature>
<feature type="transmembrane region" description="Helical" evidence="4">
    <location>
        <begin position="50"/>
        <end position="69"/>
    </location>
</feature>
<feature type="transmembrane region" description="Helical" evidence="4">
    <location>
        <begin position="21"/>
        <end position="44"/>
    </location>
</feature>
<feature type="transmembrane region" description="Helical" evidence="4">
    <location>
        <begin position="119"/>
        <end position="144"/>
    </location>
</feature>
<keyword evidence="7" id="KW-1185">Reference proteome</keyword>
<reference evidence="6 7" key="2">
    <citation type="journal article" date="2022" name="Arch. Microbiol.">
        <title>Rhodococcus pseudokoreensis sp. nov. isolated from the rhizosphere of young M26 apple rootstocks.</title>
        <authorList>
            <person name="Kampfer P."/>
            <person name="Glaeser S.P."/>
            <person name="Blom J."/>
            <person name="Wolf J."/>
            <person name="Benning S."/>
            <person name="Schloter M."/>
            <person name="Neumann-Schaal M."/>
        </authorList>
    </citation>
    <scope>NUCLEOTIDE SEQUENCE [LARGE SCALE GENOMIC DNA]</scope>
    <source>
        <strain evidence="6 7">R79</strain>
    </source>
</reference>
<keyword evidence="1" id="KW-0808">Transferase</keyword>
<dbReference type="PANTHER" id="PTHR24421">
    <property type="entry name" value="NITRATE/NITRITE SENSOR PROTEIN NARX-RELATED"/>
    <property type="match status" value="1"/>
</dbReference>
<dbReference type="PANTHER" id="PTHR24421:SF61">
    <property type="entry name" value="OXYGEN SENSOR HISTIDINE KINASE NREB"/>
    <property type="match status" value="1"/>
</dbReference>
<dbReference type="Proteomes" id="UP000662986">
    <property type="component" value="Plasmid unnamed2"/>
</dbReference>
<evidence type="ECO:0000256" key="2">
    <source>
        <dbReference type="ARBA" id="ARBA00022777"/>
    </source>
</evidence>
<sequence>MRTAASSAVGWDNTDRILRMFARFTSVGYLAYLILLLPSITLMQPRMAPWWTPLAVVTVFGTGLLPGIVSLRPHATVMRMTAAAAAVTFLAAAGSWPLAWRGPQLPADDGVWLAAFPGLASLAGIVAWPTTIAFAHLVTGCVLVQMINLVARQDASAAMLLPEIAFAIMFCTLFVGGAAMALRTGRVLDATTEATHTAASAAAAQHARTVERERFDALVHDGVMATLLASSRAQPLRLVRTLATTTLQELDALRTGITSDHPFTPAEALAHLRAAAAAADAGAEFTATGGETGEPASLPAETVRAMGAALGEAIRNSRLHAGPGAARTVTVAVESDRLKVRVVDDGAGFDRTAVPAHRLGITVSILARMRQTPGGSARIDTRPGRGTTVHLDWAAR</sequence>
<keyword evidence="4" id="KW-0472">Membrane</keyword>
<organism evidence="6 7">
    <name type="scientific">Rhodococcus pseudokoreensis</name>
    <dbReference type="NCBI Taxonomy" id="2811421"/>
    <lineage>
        <taxon>Bacteria</taxon>
        <taxon>Bacillati</taxon>
        <taxon>Actinomycetota</taxon>
        <taxon>Actinomycetes</taxon>
        <taxon>Mycobacteriales</taxon>
        <taxon>Nocardiaceae</taxon>
        <taxon>Rhodococcus</taxon>
    </lineage>
</organism>
<keyword evidence="4" id="KW-0812">Transmembrane</keyword>
<evidence type="ECO:0000256" key="3">
    <source>
        <dbReference type="ARBA" id="ARBA00023012"/>
    </source>
</evidence>
<proteinExistence type="predicted"/>
<dbReference type="Gene3D" id="3.30.565.10">
    <property type="entry name" value="Histidine kinase-like ATPase, C-terminal domain"/>
    <property type="match status" value="1"/>
</dbReference>
<dbReference type="SUPFAM" id="SSF55874">
    <property type="entry name" value="ATPase domain of HSP90 chaperone/DNA topoisomerase II/histidine kinase"/>
    <property type="match status" value="1"/>
</dbReference>
<dbReference type="GO" id="GO:0005524">
    <property type="term" value="F:ATP binding"/>
    <property type="evidence" value="ECO:0007669"/>
    <property type="project" value="UniProtKB-KW"/>
</dbReference>
<dbReference type="EMBL" id="CP070617">
    <property type="protein sequence ID" value="QSE87957.1"/>
    <property type="molecule type" value="Genomic_DNA"/>
</dbReference>
<feature type="transmembrane region" description="Helical" evidence="4">
    <location>
        <begin position="164"/>
        <end position="182"/>
    </location>
</feature>
<accession>A0A974ZS22</accession>
<evidence type="ECO:0000313" key="7">
    <source>
        <dbReference type="Proteomes" id="UP000662986"/>
    </source>
</evidence>
<evidence type="ECO:0000256" key="1">
    <source>
        <dbReference type="ARBA" id="ARBA00022679"/>
    </source>
</evidence>
<gene>
    <name evidence="6" type="ORF">JWS13_04520</name>
</gene>
<keyword evidence="3" id="KW-0902">Two-component regulatory system</keyword>